<dbReference type="Proteomes" id="UP000185146">
    <property type="component" value="Chromosome"/>
</dbReference>
<dbReference type="Pfam" id="PF03374">
    <property type="entry name" value="ANT"/>
    <property type="match status" value="1"/>
</dbReference>
<protein>
    <recommendedName>
        <fullName evidence="2">Antirepressor protein C-terminal domain-containing protein</fullName>
    </recommendedName>
</protein>
<evidence type="ECO:0000256" key="1">
    <source>
        <dbReference type="SAM" id="MobiDB-lite"/>
    </source>
</evidence>
<name>A0A1L5PJ08_PSEPU</name>
<feature type="domain" description="Antirepressor protein C-terminal" evidence="2">
    <location>
        <begin position="135"/>
        <end position="237"/>
    </location>
</feature>
<gene>
    <name evidence="3" type="ORF">BL240_01295</name>
</gene>
<proteinExistence type="predicted"/>
<dbReference type="GO" id="GO:0003677">
    <property type="term" value="F:DNA binding"/>
    <property type="evidence" value="ECO:0007669"/>
    <property type="project" value="InterPro"/>
</dbReference>
<dbReference type="EMBL" id="CP018743">
    <property type="protein sequence ID" value="APO80198.1"/>
    <property type="molecule type" value="Genomic_DNA"/>
</dbReference>
<organism evidence="3 4">
    <name type="scientific">Pseudomonas putida</name>
    <name type="common">Arthrobacter siderocapsulatus</name>
    <dbReference type="NCBI Taxonomy" id="303"/>
    <lineage>
        <taxon>Bacteria</taxon>
        <taxon>Pseudomonadati</taxon>
        <taxon>Pseudomonadota</taxon>
        <taxon>Gammaproteobacteria</taxon>
        <taxon>Pseudomonadales</taxon>
        <taxon>Pseudomonadaceae</taxon>
        <taxon>Pseudomonas</taxon>
    </lineage>
</organism>
<dbReference type="InterPro" id="IPR005039">
    <property type="entry name" value="Ant_C"/>
</dbReference>
<evidence type="ECO:0000259" key="2">
    <source>
        <dbReference type="Pfam" id="PF03374"/>
    </source>
</evidence>
<dbReference type="RefSeq" id="WP_075043792.1">
    <property type="nucleotide sequence ID" value="NZ_CP018743.1"/>
</dbReference>
<sequence length="245" mass="27930">MNQKYSVHQNTHFTTRHHRRAAPQRQSDSAYVLPATVSSEFNQVIATTVHSTEVALLTGKTHHQIMSEIHAALKALNLCPSKFLTESTDSTGTIVPCFKLRRCNPDIIISGSNMVQSILEQFVYDHQEQVRELQEKLSANAEKIEFYDSMKETKDVFNFGVAAKTLDTGKIRLIRYLRDHGILTAGGYKRNLPYQQHLDCGRFKVEWGFYEDSEGNRHLKPITLVTGKGLIWLKQFIDKHGRTGL</sequence>
<dbReference type="AlphaFoldDB" id="A0A1L5PJ08"/>
<accession>A0A1L5PJ08</accession>
<reference evidence="3 4" key="1">
    <citation type="submission" date="2016-12" db="EMBL/GenBank/DDBJ databases">
        <title>Draft Genome Sequence of Mercury Resistant Pseudomonas DRA525.</title>
        <authorList>
            <person name="Drace K.M."/>
        </authorList>
    </citation>
    <scope>NUCLEOTIDE SEQUENCE [LARGE SCALE GENOMIC DNA]</scope>
    <source>
        <strain evidence="3 4">DRA525</strain>
    </source>
</reference>
<feature type="region of interest" description="Disordered" evidence="1">
    <location>
        <begin position="1"/>
        <end position="28"/>
    </location>
</feature>
<evidence type="ECO:0000313" key="3">
    <source>
        <dbReference type="EMBL" id="APO80198.1"/>
    </source>
</evidence>
<evidence type="ECO:0000313" key="4">
    <source>
        <dbReference type="Proteomes" id="UP000185146"/>
    </source>
</evidence>
<feature type="compositionally biased region" description="Polar residues" evidence="1">
    <location>
        <begin position="1"/>
        <end position="13"/>
    </location>
</feature>